<protein>
    <submittedName>
        <fullName evidence="1">Uncharacterized protein</fullName>
    </submittedName>
</protein>
<dbReference type="AlphaFoldDB" id="A0A8J2MF83"/>
<keyword evidence="2" id="KW-1185">Reference proteome</keyword>
<reference evidence="1" key="1">
    <citation type="submission" date="2021-09" db="EMBL/GenBank/DDBJ databases">
        <authorList>
            <consortium name="Pathogen Informatics"/>
        </authorList>
    </citation>
    <scope>NUCLEOTIDE SEQUENCE</scope>
</reference>
<dbReference type="EMBL" id="CAKAEH010001947">
    <property type="protein sequence ID" value="CAG9540380.1"/>
    <property type="molecule type" value="Genomic_DNA"/>
</dbReference>
<evidence type="ECO:0000313" key="1">
    <source>
        <dbReference type="EMBL" id="CAG9540380.1"/>
    </source>
</evidence>
<evidence type="ECO:0000313" key="2">
    <source>
        <dbReference type="Proteomes" id="UP000746747"/>
    </source>
</evidence>
<dbReference type="OrthoDB" id="10343075at2759"/>
<accession>A0A8J2MF83</accession>
<proteinExistence type="predicted"/>
<name>A0A8J2MF83_9BILA</name>
<comment type="caution">
    <text evidence="1">The sequence shown here is derived from an EMBL/GenBank/DDBJ whole genome shotgun (WGS) entry which is preliminary data.</text>
</comment>
<sequence length="226" mass="25847">MGTIPDGSTSGVTSAGASMVLDDEKQGRSEIIGNENNRNRTDEELLEEIISQLKCKKYNEVHSLIIAATDRFIASIYRKLFRTVFKEYDKDFSESGISDPILESVLILLKSYGTTKDKLSVLLDCSDQANSWKAFIMLGSFMEEIMPEMVDLSEHFIYDIIKVYIPSWIERFEKNVVLNYSSDQLNKEYFSNLEADYLDQNYDPVLPDASSDLFLAAVFMFLRIFT</sequence>
<gene>
    <name evidence="1" type="ORF">CJOHNSTONI_LOCUS9900</name>
</gene>
<organism evidence="1 2">
    <name type="scientific">Cercopithifilaria johnstoni</name>
    <dbReference type="NCBI Taxonomy" id="2874296"/>
    <lineage>
        <taxon>Eukaryota</taxon>
        <taxon>Metazoa</taxon>
        <taxon>Ecdysozoa</taxon>
        <taxon>Nematoda</taxon>
        <taxon>Chromadorea</taxon>
        <taxon>Rhabditida</taxon>
        <taxon>Spirurina</taxon>
        <taxon>Spiruromorpha</taxon>
        <taxon>Filarioidea</taxon>
        <taxon>Onchocercidae</taxon>
        <taxon>Cercopithifilaria</taxon>
    </lineage>
</organism>
<dbReference type="Proteomes" id="UP000746747">
    <property type="component" value="Unassembled WGS sequence"/>
</dbReference>